<keyword evidence="2" id="KW-1185">Reference proteome</keyword>
<proteinExistence type="predicted"/>
<gene>
    <name evidence="1" type="ORF">SAMN04488693_101329</name>
</gene>
<dbReference type="Proteomes" id="UP000199258">
    <property type="component" value="Unassembled WGS sequence"/>
</dbReference>
<dbReference type="EMBL" id="FNDT01000001">
    <property type="protein sequence ID" value="SDH46806.1"/>
    <property type="molecule type" value="Genomic_DNA"/>
</dbReference>
<protein>
    <submittedName>
        <fullName evidence="1">Uncharacterized protein</fullName>
    </submittedName>
</protein>
<name>A0A1G8CN05_9MICC</name>
<accession>A0A1G8CN05</accession>
<reference evidence="1 2" key="1">
    <citation type="submission" date="2016-10" db="EMBL/GenBank/DDBJ databases">
        <authorList>
            <person name="de Groot N.N."/>
        </authorList>
    </citation>
    <scope>NUCLEOTIDE SEQUENCE [LARGE SCALE GENOMIC DNA]</scope>
    <source>
        <strain evidence="1 2">NP_1H</strain>
    </source>
</reference>
<dbReference type="AlphaFoldDB" id="A0A1G8CN05"/>
<sequence>MKVGLKSGLSDKDSVNTAGAMPVEHLASWPSLCGQWPVGAKLSGRTEAETFAAAVLSLERRWPWSGESEPAGAGDSS</sequence>
<evidence type="ECO:0000313" key="2">
    <source>
        <dbReference type="Proteomes" id="UP000199258"/>
    </source>
</evidence>
<evidence type="ECO:0000313" key="1">
    <source>
        <dbReference type="EMBL" id="SDH46806.1"/>
    </source>
</evidence>
<organism evidence="1 2">
    <name type="scientific">Arthrobacter subterraneus</name>
    <dbReference type="NCBI Taxonomy" id="335973"/>
    <lineage>
        <taxon>Bacteria</taxon>
        <taxon>Bacillati</taxon>
        <taxon>Actinomycetota</taxon>
        <taxon>Actinomycetes</taxon>
        <taxon>Micrococcales</taxon>
        <taxon>Micrococcaceae</taxon>
        <taxon>Arthrobacter</taxon>
    </lineage>
</organism>